<sequence length="242" mass="26313">MTTPHASAAPCEFEPQGEGRVTEVIDARSFRLEDGREIRLAGIEPAFPGKSAAERGRVLAVLLAGRHVRLHSDDDTPDRYGRQTVFAWRLPDEVLIQQELLTQGEALVSPEVNDGECAAALLAAEATARETKRGIWADPTAIKNTESPGGILSGIGRYTLVEGKVLSVRQAGATTYLNFGRNWTRDFAVIIPRRALANLAAAGLVPKSLENKRIRIRGFVEARTGPRIEVLQAGQIELIGEK</sequence>
<dbReference type="AlphaFoldDB" id="A0A1M7TZZ2"/>
<gene>
    <name evidence="2" type="ORF">SAMN05444170_3157</name>
</gene>
<dbReference type="SUPFAM" id="SSF50199">
    <property type="entry name" value="Staphylococcal nuclease"/>
    <property type="match status" value="1"/>
</dbReference>
<keyword evidence="3" id="KW-1185">Reference proteome</keyword>
<organism evidence="2 3">
    <name type="scientific">Bradyrhizobium erythrophlei</name>
    <dbReference type="NCBI Taxonomy" id="1437360"/>
    <lineage>
        <taxon>Bacteria</taxon>
        <taxon>Pseudomonadati</taxon>
        <taxon>Pseudomonadota</taxon>
        <taxon>Alphaproteobacteria</taxon>
        <taxon>Hyphomicrobiales</taxon>
        <taxon>Nitrobacteraceae</taxon>
        <taxon>Bradyrhizobium</taxon>
    </lineage>
</organism>
<dbReference type="SMART" id="SM00318">
    <property type="entry name" value="SNc"/>
    <property type="match status" value="1"/>
</dbReference>
<dbReference type="EMBL" id="LT670849">
    <property type="protein sequence ID" value="SHN76299.1"/>
    <property type="molecule type" value="Genomic_DNA"/>
</dbReference>
<reference evidence="3" key="1">
    <citation type="submission" date="2016-11" db="EMBL/GenBank/DDBJ databases">
        <authorList>
            <person name="Varghese N."/>
            <person name="Submissions S."/>
        </authorList>
    </citation>
    <scope>NUCLEOTIDE SEQUENCE [LARGE SCALE GENOMIC DNA]</scope>
    <source>
        <strain evidence="3">GAS401</strain>
    </source>
</reference>
<evidence type="ECO:0000259" key="1">
    <source>
        <dbReference type="SMART" id="SM00318"/>
    </source>
</evidence>
<proteinExistence type="predicted"/>
<protein>
    <submittedName>
        <fullName evidence="2">Nuclease homologue</fullName>
    </submittedName>
</protein>
<dbReference type="Gene3D" id="2.40.50.90">
    <property type="match status" value="1"/>
</dbReference>
<dbReference type="Pfam" id="PF00565">
    <property type="entry name" value="SNase"/>
    <property type="match status" value="1"/>
</dbReference>
<evidence type="ECO:0000313" key="2">
    <source>
        <dbReference type="EMBL" id="SHN76299.1"/>
    </source>
</evidence>
<name>A0A1M7TZZ2_9BRAD</name>
<accession>A0A1M7TZZ2</accession>
<dbReference type="InterPro" id="IPR016071">
    <property type="entry name" value="Staphylococal_nuclease_OB-fold"/>
</dbReference>
<evidence type="ECO:0000313" key="3">
    <source>
        <dbReference type="Proteomes" id="UP000184096"/>
    </source>
</evidence>
<dbReference type="InterPro" id="IPR035437">
    <property type="entry name" value="SNase_OB-fold_sf"/>
</dbReference>
<feature type="domain" description="TNase-like" evidence="1">
    <location>
        <begin position="15"/>
        <end position="138"/>
    </location>
</feature>
<dbReference type="Proteomes" id="UP000184096">
    <property type="component" value="Chromosome I"/>
</dbReference>
<dbReference type="OrthoDB" id="7618306at2"/>